<dbReference type="InterPro" id="IPR053151">
    <property type="entry name" value="RNase_H-like"/>
</dbReference>
<dbReference type="Pfam" id="PF13456">
    <property type="entry name" value="RVT_3"/>
    <property type="match status" value="1"/>
</dbReference>
<dbReference type="OrthoDB" id="7845843at2"/>
<dbReference type="CDD" id="cd09279">
    <property type="entry name" value="RNase_HI_like"/>
    <property type="match status" value="1"/>
</dbReference>
<dbReference type="RefSeq" id="WP_126815158.1">
    <property type="nucleotide sequence ID" value="NZ_NGKC01000023.1"/>
</dbReference>
<protein>
    <submittedName>
        <fullName evidence="2">Ribonuclease HI</fullName>
    </submittedName>
</protein>
<dbReference type="InterPro" id="IPR002156">
    <property type="entry name" value="RNaseH_domain"/>
</dbReference>
<dbReference type="SUPFAM" id="SSF53098">
    <property type="entry name" value="Ribonuclease H-like"/>
    <property type="match status" value="1"/>
</dbReference>
<dbReference type="InterPro" id="IPR036397">
    <property type="entry name" value="RNaseH_sf"/>
</dbReference>
<dbReference type="PANTHER" id="PTHR47723:SF19">
    <property type="entry name" value="POLYNUCLEOTIDYL TRANSFERASE, RIBONUCLEASE H-LIKE SUPERFAMILY PROTEIN"/>
    <property type="match status" value="1"/>
</dbReference>
<name>A0A430ALY0_9ENTE</name>
<comment type="caution">
    <text evidence="2">The sequence shown here is derived from an EMBL/GenBank/DDBJ whole genome shotgun (WGS) entry which is preliminary data.</text>
</comment>
<evidence type="ECO:0000259" key="1">
    <source>
        <dbReference type="PROSITE" id="PS50879"/>
    </source>
</evidence>
<accession>A0A430ALY0</accession>
<evidence type="ECO:0000313" key="2">
    <source>
        <dbReference type="EMBL" id="RSU09095.1"/>
    </source>
</evidence>
<gene>
    <name evidence="2" type="ORF">CBF27_13400</name>
</gene>
<dbReference type="GO" id="GO:0003676">
    <property type="term" value="F:nucleic acid binding"/>
    <property type="evidence" value="ECO:0007669"/>
    <property type="project" value="InterPro"/>
</dbReference>
<reference evidence="2 3" key="1">
    <citation type="submission" date="2017-05" db="EMBL/GenBank/DDBJ databases">
        <title>Vagococcus spp. assemblies.</title>
        <authorList>
            <person name="Gulvik C.A."/>
        </authorList>
    </citation>
    <scope>NUCLEOTIDE SEQUENCE [LARGE SCALE GENOMIC DNA]</scope>
    <source>
        <strain evidence="2 3">LMG 24798</strain>
    </source>
</reference>
<dbReference type="Proteomes" id="UP000286773">
    <property type="component" value="Unassembled WGS sequence"/>
</dbReference>
<dbReference type="AlphaFoldDB" id="A0A430ALY0"/>
<dbReference type="Gene3D" id="3.30.420.10">
    <property type="entry name" value="Ribonuclease H-like superfamily/Ribonuclease H"/>
    <property type="match status" value="1"/>
</dbReference>
<proteinExistence type="predicted"/>
<keyword evidence="3" id="KW-1185">Reference proteome</keyword>
<dbReference type="InterPro" id="IPR012337">
    <property type="entry name" value="RNaseH-like_sf"/>
</dbReference>
<dbReference type="GO" id="GO:0004523">
    <property type="term" value="F:RNA-DNA hybrid ribonuclease activity"/>
    <property type="evidence" value="ECO:0007669"/>
    <property type="project" value="InterPro"/>
</dbReference>
<dbReference type="PANTHER" id="PTHR47723">
    <property type="entry name" value="OS05G0353850 PROTEIN"/>
    <property type="match status" value="1"/>
</dbReference>
<dbReference type="EMBL" id="NGKC01000023">
    <property type="protein sequence ID" value="RSU09095.1"/>
    <property type="molecule type" value="Genomic_DNA"/>
</dbReference>
<sequence>MLKIYTDAATNPKQNVSGAGILIVGENLHRQLALVLHTGDNHEAEFMAVAAALRYCIAQDWQEQTIMLHTDSKTVALAIDKNYTGKPAFQPLLAEIEQLLEAFKLVLIRWIPEAKNKGADQLAKQGLQKALKEK</sequence>
<organism evidence="2 3">
    <name type="scientific">Vagococcus acidifermentans</name>
    <dbReference type="NCBI Taxonomy" id="564710"/>
    <lineage>
        <taxon>Bacteria</taxon>
        <taxon>Bacillati</taxon>
        <taxon>Bacillota</taxon>
        <taxon>Bacilli</taxon>
        <taxon>Lactobacillales</taxon>
        <taxon>Enterococcaceae</taxon>
        <taxon>Vagococcus</taxon>
    </lineage>
</organism>
<feature type="domain" description="RNase H type-1" evidence="1">
    <location>
        <begin position="1"/>
        <end position="128"/>
    </location>
</feature>
<dbReference type="PROSITE" id="PS50879">
    <property type="entry name" value="RNASE_H_1"/>
    <property type="match status" value="1"/>
</dbReference>
<evidence type="ECO:0000313" key="3">
    <source>
        <dbReference type="Proteomes" id="UP000286773"/>
    </source>
</evidence>